<gene>
    <name evidence="3" type="ORF">CR164_06275</name>
</gene>
<dbReference type="Proteomes" id="UP000246278">
    <property type="component" value="Unassembled WGS sequence"/>
</dbReference>
<keyword evidence="4" id="KW-1185">Reference proteome</keyword>
<evidence type="ECO:0000313" key="4">
    <source>
        <dbReference type="Proteomes" id="UP000246278"/>
    </source>
</evidence>
<reference evidence="4" key="1">
    <citation type="submission" date="2017-10" db="EMBL/GenBank/DDBJ databases">
        <authorList>
            <person name="Gaisin V.A."/>
            <person name="Rysina M.S."/>
            <person name="Grouzdev D.S."/>
        </authorList>
    </citation>
    <scope>NUCLEOTIDE SEQUENCE [LARGE SCALE GENOMIC DNA]</scope>
    <source>
        <strain evidence="4">V1</strain>
    </source>
</reference>
<evidence type="ECO:0000256" key="1">
    <source>
        <dbReference type="SAM" id="MobiDB-lite"/>
    </source>
</evidence>
<feature type="compositionally biased region" description="Basic residues" evidence="1">
    <location>
        <begin position="261"/>
        <end position="270"/>
    </location>
</feature>
<evidence type="ECO:0000259" key="2">
    <source>
        <dbReference type="Pfam" id="PF25164"/>
    </source>
</evidence>
<dbReference type="InterPro" id="IPR057253">
    <property type="entry name" value="CoiA-like_N"/>
</dbReference>
<sequence length="270" mass="32121">MFQMKYALLNDEKIEATKGAKGVCPSCGAELIAKCGELKVNHWSHKGNRNCDKWWENETEWHRSWKANFPIEWQEVVHFDQSGEKHIADVKTQSGWILEFQHSLLNPEERLSRNNFYQKLVWVVDGTRRKIDKKQFEKMLEESKPLPTNVPIIRTYFPDECRLLKEWHNNSLVFFDFKTTKDVAQSMLWFLFPKTPLHSAYLSPFSRASFIQLFNSDNFDKFFDDIIQPIHTEITKGELKQQAANTHTRTRALPRFDGHTSRRKRRYRRL</sequence>
<feature type="region of interest" description="Disordered" evidence="1">
    <location>
        <begin position="238"/>
        <end position="270"/>
    </location>
</feature>
<comment type="caution">
    <text evidence="3">The sequence shown here is derived from an EMBL/GenBank/DDBJ whole genome shotgun (WGS) entry which is preliminary data.</text>
</comment>
<evidence type="ECO:0000313" key="3">
    <source>
        <dbReference type="EMBL" id="PWW81963.1"/>
    </source>
</evidence>
<dbReference type="EMBL" id="PDNZ01000004">
    <property type="protein sequence ID" value="PWW81963.1"/>
    <property type="molecule type" value="Genomic_DNA"/>
</dbReference>
<accession>A0A317T5M1</accession>
<organism evidence="3 4">
    <name type="scientific">Prosthecochloris marina</name>
    <dbReference type="NCBI Taxonomy" id="2017681"/>
    <lineage>
        <taxon>Bacteria</taxon>
        <taxon>Pseudomonadati</taxon>
        <taxon>Chlorobiota</taxon>
        <taxon>Chlorobiia</taxon>
        <taxon>Chlorobiales</taxon>
        <taxon>Chlorobiaceae</taxon>
        <taxon>Prosthecochloris</taxon>
    </lineage>
</organism>
<dbReference type="Pfam" id="PF25164">
    <property type="entry name" value="CoiA_N"/>
    <property type="match status" value="1"/>
</dbReference>
<feature type="domain" description="Competence protein CoiA-like N-terminal" evidence="2">
    <location>
        <begin position="11"/>
        <end position="52"/>
    </location>
</feature>
<dbReference type="AlphaFoldDB" id="A0A317T5M1"/>
<protein>
    <recommendedName>
        <fullName evidence="2">Competence protein CoiA-like N-terminal domain-containing protein</fullName>
    </recommendedName>
</protein>
<name>A0A317T5M1_9CHLB</name>
<proteinExistence type="predicted"/>